<dbReference type="EMBL" id="JAAITS010000025">
    <property type="protein sequence ID" value="NSG85726.1"/>
    <property type="molecule type" value="Genomic_DNA"/>
</dbReference>
<dbReference type="RefSeq" id="WP_173769812.1">
    <property type="nucleotide sequence ID" value="NZ_JAAITS010000025.1"/>
</dbReference>
<proteinExistence type="predicted"/>
<dbReference type="Gene3D" id="3.40.50.620">
    <property type="entry name" value="HUPs"/>
    <property type="match status" value="1"/>
</dbReference>
<dbReference type="PANTHER" id="PTHR30336">
    <property type="entry name" value="INNER MEMBRANE PROTEIN, PROBABLE PERMEASE"/>
    <property type="match status" value="1"/>
</dbReference>
<evidence type="ECO:0000313" key="2">
    <source>
        <dbReference type="Proteomes" id="UP001644719"/>
    </source>
</evidence>
<gene>
    <name evidence="1" type="ORF">G5B17_09810</name>
</gene>
<dbReference type="InterPro" id="IPR014729">
    <property type="entry name" value="Rossmann-like_a/b/a_fold"/>
</dbReference>
<protein>
    <submittedName>
        <fullName evidence="1">YdcF family protein</fullName>
    </submittedName>
</protein>
<organism evidence="1 2">
    <name type="scientific">Blautia faecis</name>
    <dbReference type="NCBI Taxonomy" id="871665"/>
    <lineage>
        <taxon>Bacteria</taxon>
        <taxon>Bacillati</taxon>
        <taxon>Bacillota</taxon>
        <taxon>Clostridia</taxon>
        <taxon>Lachnospirales</taxon>
        <taxon>Lachnospiraceae</taxon>
        <taxon>Blautia</taxon>
    </lineage>
</organism>
<dbReference type="PANTHER" id="PTHR30336:SF20">
    <property type="entry name" value="DUF218 DOMAIN-CONTAINING PROTEIN"/>
    <property type="match status" value="1"/>
</dbReference>
<comment type="caution">
    <text evidence="1">The sequence shown here is derived from an EMBL/GenBank/DDBJ whole genome shotgun (WGS) entry which is preliminary data.</text>
</comment>
<keyword evidence="2" id="KW-1185">Reference proteome</keyword>
<accession>A0ABX2H6C1</accession>
<dbReference type="InterPro" id="IPR051599">
    <property type="entry name" value="Cell_Envelope_Assoc"/>
</dbReference>
<evidence type="ECO:0000313" key="1">
    <source>
        <dbReference type="EMBL" id="NSG85726.1"/>
    </source>
</evidence>
<dbReference type="Gene3D" id="1.10.3620.10">
    <property type="entry name" value="YdcF like domain"/>
    <property type="match status" value="1"/>
</dbReference>
<reference evidence="1 2" key="1">
    <citation type="journal article" date="2020" name="Cell Host Microbe">
        <title>Functional and Genomic Variation between Human-Derived Isolates of Lachnospiraceae Reveals Inter- and Intra-Species Diversity.</title>
        <authorList>
            <person name="Sorbara M.T."/>
            <person name="Littmann E.R."/>
            <person name="Fontana E."/>
            <person name="Moody T.U."/>
            <person name="Kohout C.E."/>
            <person name="Gjonbalaj M."/>
            <person name="Eaton V."/>
            <person name="Seok R."/>
            <person name="Leiner I.M."/>
            <person name="Pamer E.G."/>
        </authorList>
    </citation>
    <scope>NUCLEOTIDE SEQUENCE [LARGE SCALE GENOMIC DNA]</scope>
    <source>
        <strain evidence="1 2">MSK.17.74</strain>
    </source>
</reference>
<dbReference type="Proteomes" id="UP001644719">
    <property type="component" value="Unassembled WGS sequence"/>
</dbReference>
<sequence>MNEKIAEAINILGFFCGKRDITELSTKCLKDKYGIEQVDVMVLFGGSILCGGDILAQAMRNQIAKKYIIVGGAGHTTETLRQLVHREYPQIVTENLPEAEVFSCYLKEVYQLEADALETRSSNCGNNITNLIALLEEKNITWKSIILCQDATMQHRMEAGLHKYASEKLIINYASYQAKVCYQEAELQYQIQIHGIWKIDRYINLLMGEIPRLTDNAEGYGPNGKKFICHVDIPENVREAFELLKTVYGEETRAANPLYA</sequence>
<name>A0ABX2H6C1_9FIRM</name>